<protein>
    <submittedName>
        <fullName evidence="1">Capsular polysaccharide biosynthesis protein</fullName>
    </submittedName>
</protein>
<dbReference type="GO" id="GO:0015774">
    <property type="term" value="P:polysaccharide transport"/>
    <property type="evidence" value="ECO:0007669"/>
    <property type="project" value="InterPro"/>
</dbReference>
<dbReference type="GO" id="GO:0000271">
    <property type="term" value="P:polysaccharide biosynthetic process"/>
    <property type="evidence" value="ECO:0007669"/>
    <property type="project" value="InterPro"/>
</dbReference>
<accession>A0A6I7HIG3</accession>
<gene>
    <name evidence="1" type="ORF">DFR48_11310</name>
</gene>
<keyword evidence="2" id="KW-1185">Reference proteome</keyword>
<organism evidence="1 2">
    <name type="scientific">Ciceribacter lividus</name>
    <dbReference type="NCBI Taxonomy" id="1197950"/>
    <lineage>
        <taxon>Bacteria</taxon>
        <taxon>Pseudomonadati</taxon>
        <taxon>Pseudomonadota</taxon>
        <taxon>Alphaproteobacteria</taxon>
        <taxon>Hyphomicrobiales</taxon>
        <taxon>Rhizobiaceae</taxon>
        <taxon>Ciceribacter</taxon>
    </lineage>
</organism>
<evidence type="ECO:0000313" key="1">
    <source>
        <dbReference type="EMBL" id="RCW20558.1"/>
    </source>
</evidence>
<proteinExistence type="predicted"/>
<dbReference type="RefSeq" id="WP_114364837.1">
    <property type="nucleotide sequence ID" value="NZ_QPIX01000013.1"/>
</dbReference>
<dbReference type="EMBL" id="QPIX01000013">
    <property type="protein sequence ID" value="RCW20558.1"/>
    <property type="molecule type" value="Genomic_DNA"/>
</dbReference>
<reference evidence="1 2" key="1">
    <citation type="submission" date="2018-07" db="EMBL/GenBank/DDBJ databases">
        <title>Genomic Encyclopedia of Type Strains, Phase IV (KMG-IV): sequencing the most valuable type-strain genomes for metagenomic binning, comparative biology and taxonomic classification.</title>
        <authorList>
            <person name="Goeker M."/>
        </authorList>
    </citation>
    <scope>NUCLEOTIDE SEQUENCE [LARGE SCALE GENOMIC DNA]</scope>
    <source>
        <strain evidence="1 2">DSM 25528</strain>
    </source>
</reference>
<dbReference type="Pfam" id="PF05159">
    <property type="entry name" value="Capsule_synth"/>
    <property type="match status" value="1"/>
</dbReference>
<evidence type="ECO:0000313" key="2">
    <source>
        <dbReference type="Proteomes" id="UP000252582"/>
    </source>
</evidence>
<sequence>MSTRPTPLPVVAFHIHQWKRRLMEAYFPEWRFHYIPFHLGDDEFRTVWAPRIAALGKTAFVVWGPNLPEAARAHAATHGIPIHFVEDGFLRSLQSSAGQSAPFSLTVDGKRPYFDARGPSGLEDLLRTHDFEADPALLARASAGIAALLESRVSKYNAPQASGVTSPARGDGRRTVLAIGQVEDDASIRVGCDRLFRNNDLVRLAAAENPGARIVYKPHPDVLKGVRKAQSDPREVAHLCEILTDPVPLADVLEAADHVYAITSLAGFEALLRGKPVTVIGSPFYAGWGLTDDRQANPRRGRRLSLEALFAGVYLLYPRYFDPLTGAVSSFEACLAQMVAWRDEGVPAESRRLVGTRRRAAPWRPAGPYGLLGWRHLLPPLVAPLVARLGSPEDAASYRSDPIGFFRELSDPGFRRLGRLLYPFDDDRFADGFDRAPSEG</sequence>
<dbReference type="Proteomes" id="UP000252582">
    <property type="component" value="Unassembled WGS sequence"/>
</dbReference>
<dbReference type="InterPro" id="IPR007833">
    <property type="entry name" value="Capsule_polysaccharide_synth"/>
</dbReference>
<comment type="caution">
    <text evidence="1">The sequence shown here is derived from an EMBL/GenBank/DDBJ whole genome shotgun (WGS) entry which is preliminary data.</text>
</comment>
<name>A0A6I7HIG3_9HYPH</name>
<dbReference type="AlphaFoldDB" id="A0A6I7HIG3"/>
<dbReference type="CDD" id="cd16439">
    <property type="entry name" value="beta_Kdo_transferase_KpsC_2"/>
    <property type="match status" value="1"/>
</dbReference>